<dbReference type="Proteomes" id="UP000494206">
    <property type="component" value="Unassembled WGS sequence"/>
</dbReference>
<comment type="caution">
    <text evidence="2">The sequence shown here is derived from an EMBL/GenBank/DDBJ whole genome shotgun (WGS) entry which is preliminary data.</text>
</comment>
<dbReference type="SUPFAM" id="SSF49899">
    <property type="entry name" value="Concanavalin A-like lectins/glucanases"/>
    <property type="match status" value="1"/>
</dbReference>
<dbReference type="Gene3D" id="2.60.120.200">
    <property type="match status" value="1"/>
</dbReference>
<dbReference type="OrthoDB" id="5837855at2759"/>
<feature type="domain" description="MAM" evidence="1">
    <location>
        <begin position="1"/>
        <end position="145"/>
    </location>
</feature>
<proteinExistence type="predicted"/>
<dbReference type="Pfam" id="PF00629">
    <property type="entry name" value="MAM"/>
    <property type="match status" value="1"/>
</dbReference>
<evidence type="ECO:0000313" key="3">
    <source>
        <dbReference type="Proteomes" id="UP000494206"/>
    </source>
</evidence>
<dbReference type="GO" id="GO:0016020">
    <property type="term" value="C:membrane"/>
    <property type="evidence" value="ECO:0007669"/>
    <property type="project" value="InterPro"/>
</dbReference>
<evidence type="ECO:0000259" key="1">
    <source>
        <dbReference type="PROSITE" id="PS50060"/>
    </source>
</evidence>
<dbReference type="InterPro" id="IPR013320">
    <property type="entry name" value="ConA-like_dom_sf"/>
</dbReference>
<gene>
    <name evidence="2" type="ORF">CBOVIS_LOCUS9871</name>
</gene>
<organism evidence="2 3">
    <name type="scientific">Caenorhabditis bovis</name>
    <dbReference type="NCBI Taxonomy" id="2654633"/>
    <lineage>
        <taxon>Eukaryota</taxon>
        <taxon>Metazoa</taxon>
        <taxon>Ecdysozoa</taxon>
        <taxon>Nematoda</taxon>
        <taxon>Chromadorea</taxon>
        <taxon>Rhabditida</taxon>
        <taxon>Rhabditina</taxon>
        <taxon>Rhabditomorpha</taxon>
        <taxon>Rhabditoidea</taxon>
        <taxon>Rhabditidae</taxon>
        <taxon>Peloderinae</taxon>
        <taxon>Caenorhabditis</taxon>
    </lineage>
</organism>
<name>A0A8S1F254_9PELO</name>
<dbReference type="EMBL" id="CADEPM010000006">
    <property type="protein sequence ID" value="CAB3408037.1"/>
    <property type="molecule type" value="Genomic_DNA"/>
</dbReference>
<protein>
    <recommendedName>
        <fullName evidence="1">MAM domain-containing protein</fullName>
    </recommendedName>
</protein>
<dbReference type="PROSITE" id="PS50060">
    <property type="entry name" value="MAM_2"/>
    <property type="match status" value="1"/>
</dbReference>
<evidence type="ECO:0000313" key="2">
    <source>
        <dbReference type="EMBL" id="CAB3408037.1"/>
    </source>
</evidence>
<keyword evidence="3" id="KW-1185">Reference proteome</keyword>
<accession>A0A8S1F254</accession>
<reference evidence="2 3" key="1">
    <citation type="submission" date="2020-04" db="EMBL/GenBank/DDBJ databases">
        <authorList>
            <person name="Laetsch R D."/>
            <person name="Stevens L."/>
            <person name="Kumar S."/>
            <person name="Blaxter L. M."/>
        </authorList>
    </citation>
    <scope>NUCLEOTIDE SEQUENCE [LARGE SCALE GENOMIC DNA]</scope>
</reference>
<dbReference type="AlphaFoldDB" id="A0A8S1F254"/>
<sequence length="421" mass="46212">MLCSFEQGDCGWLINPPWNIVGLALIPSDQGVTKPIRAEGPFLLAQGKYGSVSSSRSTSQRLQNASSLQILAFRFQKHGSARLRVLLVNGSSELLLDSINSDEIVGEWRRRSVVLPPVSSNSKIVFECSNVRTAGDLLGIDDVEVYTPSNVVSSWAGLDSNLFNKTELNNREIRRKPIQTTKFCKAIRCPFRSTSCQWKTSNMQLLPTKIVNEASGESVLTSPTIRAPSGAHLLIQLFDSPKSMTTVFAKTIGMTTEKEIWRKTEELETKSAQGWNRILIPIESPMPVSIKIVSSTAADDFVAFASVDLVDKNGEPIDCESLSSPIQPQPGNLVRLTALQNLKISPLEKLLYQPPIGHSNIATLPPVSFNIDEPRHAVLPISPAQVSARGVPIVPLPMALPILQFQPSQSPMRPKNPFSFH</sequence>
<dbReference type="InterPro" id="IPR000998">
    <property type="entry name" value="MAM_dom"/>
</dbReference>